<comment type="similarity">
    <text evidence="10">Belongs to the ELO family.</text>
</comment>
<dbReference type="InterPro" id="IPR030457">
    <property type="entry name" value="ELO_CS"/>
</dbReference>
<dbReference type="PANTHER" id="PTHR11157">
    <property type="entry name" value="FATTY ACID ACYL TRANSFERASE-RELATED"/>
    <property type="match status" value="1"/>
</dbReference>
<evidence type="ECO:0000256" key="2">
    <source>
        <dbReference type="ARBA" id="ARBA00022516"/>
    </source>
</evidence>
<dbReference type="STRING" id="37546.A0A1B0FQL7"/>
<keyword evidence="2 10" id="KW-0444">Lipid biosynthesis</keyword>
<keyword evidence="3 10" id="KW-0808">Transferase</keyword>
<evidence type="ECO:0000256" key="11">
    <source>
        <dbReference type="SAM" id="MobiDB-lite"/>
    </source>
</evidence>
<organism evidence="12 13">
    <name type="scientific">Glossina morsitans morsitans</name>
    <name type="common">Savannah tsetse fly</name>
    <dbReference type="NCBI Taxonomy" id="37546"/>
    <lineage>
        <taxon>Eukaryota</taxon>
        <taxon>Metazoa</taxon>
        <taxon>Ecdysozoa</taxon>
        <taxon>Arthropoda</taxon>
        <taxon>Hexapoda</taxon>
        <taxon>Insecta</taxon>
        <taxon>Pterygota</taxon>
        <taxon>Neoptera</taxon>
        <taxon>Endopterygota</taxon>
        <taxon>Diptera</taxon>
        <taxon>Brachycera</taxon>
        <taxon>Muscomorpha</taxon>
        <taxon>Hippoboscoidea</taxon>
        <taxon>Glossinidae</taxon>
        <taxon>Glossina</taxon>
    </lineage>
</organism>
<dbReference type="EMBL" id="CCAG010007298">
    <property type="status" value="NOT_ANNOTATED_CDS"/>
    <property type="molecule type" value="Genomic_DNA"/>
</dbReference>
<evidence type="ECO:0000256" key="5">
    <source>
        <dbReference type="ARBA" id="ARBA00022832"/>
    </source>
</evidence>
<protein>
    <recommendedName>
        <fullName evidence="10">Elongation of very long chain fatty acids protein</fullName>
        <ecNumber evidence="10">2.3.1.199</ecNumber>
    </recommendedName>
    <alternativeName>
        <fullName evidence="10">Very-long-chain 3-oxoacyl-CoA synthase</fullName>
    </alternativeName>
</protein>
<evidence type="ECO:0000256" key="3">
    <source>
        <dbReference type="ARBA" id="ARBA00022679"/>
    </source>
</evidence>
<evidence type="ECO:0000256" key="7">
    <source>
        <dbReference type="ARBA" id="ARBA00023098"/>
    </source>
</evidence>
<dbReference type="GO" id="GO:0034625">
    <property type="term" value="P:fatty acid elongation, monounsaturated fatty acid"/>
    <property type="evidence" value="ECO:0007669"/>
    <property type="project" value="TreeGrafter"/>
</dbReference>
<keyword evidence="6 10" id="KW-1133">Transmembrane helix</keyword>
<dbReference type="GO" id="GO:0019367">
    <property type="term" value="P:fatty acid elongation, saturated fatty acid"/>
    <property type="evidence" value="ECO:0007669"/>
    <property type="project" value="TreeGrafter"/>
</dbReference>
<evidence type="ECO:0000256" key="9">
    <source>
        <dbReference type="ARBA" id="ARBA00023160"/>
    </source>
</evidence>
<keyword evidence="5 10" id="KW-0276">Fatty acid metabolism</keyword>
<evidence type="ECO:0000256" key="8">
    <source>
        <dbReference type="ARBA" id="ARBA00023136"/>
    </source>
</evidence>
<dbReference type="EnsemblMetazoa" id="GMOY006242-RA">
    <property type="protein sequence ID" value="GMOY006242-PA"/>
    <property type="gene ID" value="GMOY006242"/>
</dbReference>
<keyword evidence="4 10" id="KW-0812">Transmembrane</keyword>
<proteinExistence type="inferred from homology"/>
<evidence type="ECO:0000256" key="10">
    <source>
        <dbReference type="RuleBase" id="RU361115"/>
    </source>
</evidence>
<evidence type="ECO:0000313" key="12">
    <source>
        <dbReference type="EnsemblMetazoa" id="GMOY006242-PA"/>
    </source>
</evidence>
<dbReference type="GO" id="GO:0042761">
    <property type="term" value="P:very long-chain fatty acid biosynthetic process"/>
    <property type="evidence" value="ECO:0007669"/>
    <property type="project" value="TreeGrafter"/>
</dbReference>
<feature type="region of interest" description="Disordered" evidence="11">
    <location>
        <begin position="276"/>
        <end position="305"/>
    </location>
</feature>
<dbReference type="EC" id="2.3.1.199" evidence="10"/>
<feature type="compositionally biased region" description="Basic and acidic residues" evidence="11">
    <location>
        <begin position="276"/>
        <end position="285"/>
    </location>
</feature>
<dbReference type="PhylomeDB" id="A0A1B0FQL7"/>
<dbReference type="AlphaFoldDB" id="A0A1B0FQL7"/>
<dbReference type="Pfam" id="PF01151">
    <property type="entry name" value="ELO"/>
    <property type="match status" value="2"/>
</dbReference>
<feature type="transmembrane region" description="Helical" evidence="10">
    <location>
        <begin position="33"/>
        <end position="51"/>
    </location>
</feature>
<keyword evidence="8 10" id="KW-0472">Membrane</keyword>
<evidence type="ECO:0000256" key="6">
    <source>
        <dbReference type="ARBA" id="ARBA00022989"/>
    </source>
</evidence>
<keyword evidence="13" id="KW-1185">Reference proteome</keyword>
<sequence length="317" mass="38046">MSIENATETGIWDFLFTELADKRTNDWFLIKSPLPLCAIMLCYLYFVLSWGPRIMKDRKPFRLEKILIVYNALQVAVSIWLVYEYCVIWRHCNWRCQPVDYSTSFKFYRISELMDTVFFVLRKNERQITFLHVYHHTVMPIISYGALKYYPGGHGMFIGWINSFVHIVMYCYYLLSSFGPKMHKYLWWKKYITNLQMVKLINNNNNNNNNNNKKSFFNFFFLQIQFGIVFLHQTQLLYNDCDFPRWSAAFTLPNAVFFYFLFNNFYQQSYSNRKNKNDELTKEQHSANTMDVNKNNNEKCQQDSEDTAVLLHSKKVS</sequence>
<dbReference type="GO" id="GO:0009922">
    <property type="term" value="F:fatty acid elongase activity"/>
    <property type="evidence" value="ECO:0007669"/>
    <property type="project" value="UniProtKB-EC"/>
</dbReference>
<dbReference type="PROSITE" id="PS01188">
    <property type="entry name" value="ELO"/>
    <property type="match status" value="1"/>
</dbReference>
<dbReference type="GO" id="GO:0005789">
    <property type="term" value="C:endoplasmic reticulum membrane"/>
    <property type="evidence" value="ECO:0007669"/>
    <property type="project" value="TreeGrafter"/>
</dbReference>
<evidence type="ECO:0000256" key="4">
    <source>
        <dbReference type="ARBA" id="ARBA00022692"/>
    </source>
</evidence>
<evidence type="ECO:0000313" key="13">
    <source>
        <dbReference type="Proteomes" id="UP000092444"/>
    </source>
</evidence>
<evidence type="ECO:0000256" key="1">
    <source>
        <dbReference type="ARBA" id="ARBA00004141"/>
    </source>
</evidence>
<feature type="transmembrane region" description="Helical" evidence="10">
    <location>
        <begin position="246"/>
        <end position="266"/>
    </location>
</feature>
<reference evidence="12" key="1">
    <citation type="submission" date="2020-05" db="UniProtKB">
        <authorList>
            <consortium name="EnsemblMetazoa"/>
        </authorList>
    </citation>
    <scope>IDENTIFICATION</scope>
    <source>
        <strain evidence="12">Yale</strain>
    </source>
</reference>
<feature type="transmembrane region" description="Helical" evidence="10">
    <location>
        <begin position="157"/>
        <end position="175"/>
    </location>
</feature>
<feature type="transmembrane region" description="Helical" evidence="10">
    <location>
        <begin position="63"/>
        <end position="83"/>
    </location>
</feature>
<dbReference type="GO" id="GO:0030148">
    <property type="term" value="P:sphingolipid biosynthetic process"/>
    <property type="evidence" value="ECO:0007669"/>
    <property type="project" value="TreeGrafter"/>
</dbReference>
<dbReference type="VEuPathDB" id="VectorBase:GMOY006242"/>
<dbReference type="Proteomes" id="UP000092444">
    <property type="component" value="Unassembled WGS sequence"/>
</dbReference>
<dbReference type="PANTHER" id="PTHR11157:SF153">
    <property type="entry name" value="ELONGATION OF VERY LONG CHAIN FATTY ACIDS PROTEIN"/>
    <property type="match status" value="1"/>
</dbReference>
<dbReference type="GO" id="GO:0034626">
    <property type="term" value="P:fatty acid elongation, polyunsaturated fatty acid"/>
    <property type="evidence" value="ECO:0007669"/>
    <property type="project" value="TreeGrafter"/>
</dbReference>
<feature type="compositionally biased region" description="Polar residues" evidence="11">
    <location>
        <begin position="286"/>
        <end position="295"/>
    </location>
</feature>
<keyword evidence="9 10" id="KW-0275">Fatty acid biosynthesis</keyword>
<comment type="subcellular location">
    <subcellularLocation>
        <location evidence="1">Membrane</location>
        <topology evidence="1">Multi-pass membrane protein</topology>
    </subcellularLocation>
</comment>
<comment type="catalytic activity">
    <reaction evidence="10">
        <text>a very-long-chain acyl-CoA + malonyl-CoA + H(+) = a very-long-chain 3-oxoacyl-CoA + CO2 + CoA</text>
        <dbReference type="Rhea" id="RHEA:32727"/>
        <dbReference type="ChEBI" id="CHEBI:15378"/>
        <dbReference type="ChEBI" id="CHEBI:16526"/>
        <dbReference type="ChEBI" id="CHEBI:57287"/>
        <dbReference type="ChEBI" id="CHEBI:57384"/>
        <dbReference type="ChEBI" id="CHEBI:90725"/>
        <dbReference type="ChEBI" id="CHEBI:90736"/>
        <dbReference type="EC" id="2.3.1.199"/>
    </reaction>
</comment>
<name>A0A1B0FQL7_GLOMM</name>
<accession>A0A1B0FQL7</accession>
<keyword evidence="7 10" id="KW-0443">Lipid metabolism</keyword>
<feature type="transmembrane region" description="Helical" evidence="10">
    <location>
        <begin position="216"/>
        <end position="234"/>
    </location>
</feature>
<dbReference type="InterPro" id="IPR002076">
    <property type="entry name" value="ELO_fam"/>
</dbReference>